<dbReference type="CTD" id="3459"/>
<dbReference type="KEGG" id="asn:102374995"/>
<dbReference type="RefSeq" id="XP_014378506.2">
    <property type="nucleotide sequence ID" value="XM_014523020.2"/>
</dbReference>
<feature type="compositionally biased region" description="Low complexity" evidence="1">
    <location>
        <begin position="342"/>
        <end position="360"/>
    </location>
</feature>
<proteinExistence type="predicted"/>
<evidence type="ECO:0000256" key="3">
    <source>
        <dbReference type="SAM" id="SignalP"/>
    </source>
</evidence>
<keyword evidence="3" id="KW-0732">Signal</keyword>
<dbReference type="FunFam" id="2.60.40.10:FF:001425">
    <property type="entry name" value="Interferon gamma receptor 1"/>
    <property type="match status" value="1"/>
</dbReference>
<feature type="chain" id="PRO_5018124986" evidence="3">
    <location>
        <begin position="29"/>
        <end position="436"/>
    </location>
</feature>
<feature type="transmembrane region" description="Helical" evidence="2">
    <location>
        <begin position="243"/>
        <end position="266"/>
    </location>
</feature>
<dbReference type="GO" id="GO:0019955">
    <property type="term" value="F:cytokine binding"/>
    <property type="evidence" value="ECO:0007669"/>
    <property type="project" value="InterPro"/>
</dbReference>
<protein>
    <submittedName>
        <fullName evidence="6">Interferon gamma receptor 1</fullName>
    </submittedName>
</protein>
<dbReference type="STRING" id="38654.A0A1U8DDV5"/>
<dbReference type="InterPro" id="IPR036116">
    <property type="entry name" value="FN3_sf"/>
</dbReference>
<name>A0A1U8DDV5_ALLSI</name>
<dbReference type="Proteomes" id="UP000189705">
    <property type="component" value="Unplaced"/>
</dbReference>
<feature type="signal peptide" evidence="3">
    <location>
        <begin position="1"/>
        <end position="28"/>
    </location>
</feature>
<evidence type="ECO:0000259" key="4">
    <source>
        <dbReference type="Pfam" id="PF01108"/>
    </source>
</evidence>
<evidence type="ECO:0000256" key="2">
    <source>
        <dbReference type="SAM" id="Phobius"/>
    </source>
</evidence>
<dbReference type="Gene3D" id="2.60.40.10">
    <property type="entry name" value="Immunoglobulins"/>
    <property type="match status" value="2"/>
</dbReference>
<dbReference type="eggNOG" id="ENOG502RXGW">
    <property type="taxonomic scope" value="Eukaryota"/>
</dbReference>
<dbReference type="InterPro" id="IPR003961">
    <property type="entry name" value="FN3_dom"/>
</dbReference>
<dbReference type="InterPro" id="IPR013783">
    <property type="entry name" value="Ig-like_fold"/>
</dbReference>
<keyword evidence="5" id="KW-1185">Reference proteome</keyword>
<dbReference type="AlphaFoldDB" id="A0A1U8DDV5"/>
<organism evidence="5 6">
    <name type="scientific">Alligator sinensis</name>
    <name type="common">Chinese alligator</name>
    <dbReference type="NCBI Taxonomy" id="38654"/>
    <lineage>
        <taxon>Eukaryota</taxon>
        <taxon>Metazoa</taxon>
        <taxon>Chordata</taxon>
        <taxon>Craniata</taxon>
        <taxon>Vertebrata</taxon>
        <taxon>Euteleostomi</taxon>
        <taxon>Archelosauria</taxon>
        <taxon>Archosauria</taxon>
        <taxon>Crocodylia</taxon>
        <taxon>Alligatoridae</taxon>
        <taxon>Alligatorinae</taxon>
        <taxon>Alligator</taxon>
    </lineage>
</organism>
<dbReference type="InParanoid" id="A0A1U8DDV5"/>
<reference evidence="6" key="1">
    <citation type="submission" date="2025-08" db="UniProtKB">
        <authorList>
            <consortium name="RefSeq"/>
        </authorList>
    </citation>
    <scope>IDENTIFICATION</scope>
</reference>
<dbReference type="GO" id="GO:0004896">
    <property type="term" value="F:cytokine receptor activity"/>
    <property type="evidence" value="ECO:0007669"/>
    <property type="project" value="InterPro"/>
</dbReference>
<gene>
    <name evidence="6" type="primary">IFNGR1</name>
</gene>
<dbReference type="Pfam" id="PF01108">
    <property type="entry name" value="Tissue_fac"/>
    <property type="match status" value="1"/>
</dbReference>
<dbReference type="PANTHER" id="PTHR20859">
    <property type="entry name" value="INTERFERON/INTERLEUKIN RECEPTOR"/>
    <property type="match status" value="1"/>
</dbReference>
<evidence type="ECO:0000256" key="1">
    <source>
        <dbReference type="SAM" id="MobiDB-lite"/>
    </source>
</evidence>
<dbReference type="SUPFAM" id="SSF49265">
    <property type="entry name" value="Fibronectin type III"/>
    <property type="match status" value="2"/>
</dbReference>
<keyword evidence="2" id="KW-0472">Membrane</keyword>
<evidence type="ECO:0000313" key="5">
    <source>
        <dbReference type="Proteomes" id="UP000189705"/>
    </source>
</evidence>
<sequence length="436" mass="48307">MTRPRARAPMLLLLLLLLVALLPRPGLAGSGSAGRPPPVSPPTNVEMESFNFKTLLRWDYSSMVPNARFTVEIKPYQLGYYAQIGSCVNISRHHCDLSENITDPLLSHWAKVKAHVGSEESSFVESKEFILANQGKIGTPTLTVLTQGNELKVDIFHPACLPENLLESCEEVDYLVYFQDHENQTKELKTDLESCEEHKCSISFLVPSTGLTYCVSAKVNSWCEMRGDRSNETCVHVPLKLQLANIVIGAATVLAFGLILASYHVYNQLKKKNIKLPKSLVAVVRNLNSRHTLEIKQDTKYISVITSSSAKTPVCDKVTAIEQETGTSSPKDSCEEACSVNSQETSSTTEEGSIQESTSQLSPNTEQSSDVKDNYFTSNSSQMELHEELSSNSKPPTTEVQNSMNQITFSGYDKPHVPLDVLVDVGEQESMIEYRH</sequence>
<dbReference type="PANTHER" id="PTHR20859:SF5">
    <property type="entry name" value="INTERFERON GAMMA RECEPTOR 1"/>
    <property type="match status" value="1"/>
</dbReference>
<keyword evidence="2" id="KW-0812">Transmembrane</keyword>
<dbReference type="PRINTS" id="PR01777">
    <property type="entry name" value="INTERFERONGR"/>
</dbReference>
<keyword evidence="6" id="KW-0675">Receptor</keyword>
<dbReference type="GO" id="GO:0005886">
    <property type="term" value="C:plasma membrane"/>
    <property type="evidence" value="ECO:0007669"/>
    <property type="project" value="TreeGrafter"/>
</dbReference>
<feature type="domain" description="Fibronectin type-III" evidence="4">
    <location>
        <begin position="13"/>
        <end position="122"/>
    </location>
</feature>
<evidence type="ECO:0000313" key="6">
    <source>
        <dbReference type="RefSeq" id="XP_014378506.2"/>
    </source>
</evidence>
<dbReference type="InterPro" id="IPR050650">
    <property type="entry name" value="Type-II_Cytokine-TF_Rcpt"/>
</dbReference>
<dbReference type="GeneID" id="102374995"/>
<keyword evidence="2" id="KW-1133">Transmembrane helix</keyword>
<accession>A0A1U8DDV5</accession>
<feature type="region of interest" description="Disordered" evidence="1">
    <location>
        <begin position="324"/>
        <end position="375"/>
    </location>
</feature>
<dbReference type="InterPro" id="IPR008355">
    <property type="entry name" value="Interferon_gamma_rcpt_asu"/>
</dbReference>